<proteinExistence type="predicted"/>
<reference evidence="1" key="2">
    <citation type="submission" date="2025-09" db="UniProtKB">
        <authorList>
            <consortium name="EnsemblPlants"/>
        </authorList>
    </citation>
    <scope>IDENTIFICATION</scope>
</reference>
<keyword evidence="2" id="KW-1185">Reference proteome</keyword>
<dbReference type="Proteomes" id="UP001732700">
    <property type="component" value="Chromosome 7A"/>
</dbReference>
<accession>A0ACD5ZNU1</accession>
<protein>
    <submittedName>
        <fullName evidence="1">Uncharacterized protein</fullName>
    </submittedName>
</protein>
<evidence type="ECO:0000313" key="1">
    <source>
        <dbReference type="EnsemblPlants" id="AVESA.00010b.r2.7AG1198690.1.CDS.1"/>
    </source>
</evidence>
<organism evidence="1 2">
    <name type="scientific">Avena sativa</name>
    <name type="common">Oat</name>
    <dbReference type="NCBI Taxonomy" id="4498"/>
    <lineage>
        <taxon>Eukaryota</taxon>
        <taxon>Viridiplantae</taxon>
        <taxon>Streptophyta</taxon>
        <taxon>Embryophyta</taxon>
        <taxon>Tracheophyta</taxon>
        <taxon>Spermatophyta</taxon>
        <taxon>Magnoliopsida</taxon>
        <taxon>Liliopsida</taxon>
        <taxon>Poales</taxon>
        <taxon>Poaceae</taxon>
        <taxon>BOP clade</taxon>
        <taxon>Pooideae</taxon>
        <taxon>Poodae</taxon>
        <taxon>Poeae</taxon>
        <taxon>Poeae Chloroplast Group 1 (Aveneae type)</taxon>
        <taxon>Aveninae</taxon>
        <taxon>Avena</taxon>
    </lineage>
</organism>
<reference evidence="1" key="1">
    <citation type="submission" date="2021-05" db="EMBL/GenBank/DDBJ databases">
        <authorList>
            <person name="Scholz U."/>
            <person name="Mascher M."/>
            <person name="Fiebig A."/>
        </authorList>
    </citation>
    <scope>NUCLEOTIDE SEQUENCE [LARGE SCALE GENOMIC DNA]</scope>
</reference>
<evidence type="ECO:0000313" key="2">
    <source>
        <dbReference type="Proteomes" id="UP001732700"/>
    </source>
</evidence>
<dbReference type="EnsemblPlants" id="AVESA.00010b.r2.7AG1198690.1">
    <property type="protein sequence ID" value="AVESA.00010b.r2.7AG1198690.1.CDS.1"/>
    <property type="gene ID" value="AVESA.00010b.r2.7AG1198690"/>
</dbReference>
<sequence length="687" mass="78049">MNRRDERNDMVGLDDDVKRLEKLLLRKDHPETMFISIIGESGVGKSTLATELFKKLPDVDVAVETKLLAFTEPYSWAEEVVQILYKAYSNIREDSENSGEDTDPVSELRAYFSVRKYMVILGGITSVTMLNLLRLCLPDNRKGSSVVLVLDAENEDVALHADKMNRDGVRRTHLVTRLDEKRSGDLFRYKALRKEVSSSGGNPYDERVFAITRGHPLSIVLLAGLVRFKEEPLQWELVLQQLMPGSASKVGESRDQKITSLQPISTSMERIFWAKVGESGDQRTSSLQSISTSLERIFWASFEDLSNNIKSCFLYFVIVGKNAVVDAREIVRMWIGEGFIRPHKGKTMEEVGDRYMKELALRCLIQVHSRDNSGGIANVKLHSSLHGFLQCEAREDGFVEVHDIHDVFVPPSARRLSFQIYGGRYTTFTSKLPKLRSFISMGNGDTDHEARFDSTGAEKLFYDLKFLLGSKFLRVIVLGGERVKELPKAIGKLLELRYLCVKSQELKVLPSSIKRLFKLQTLDIKATGVQRVDPGFWKIKTLRHVIASNLALPAVSLEEELSELQTLVGVTPPQGQTWSHHSCPLHKMSKLRILWLERIQHEYHRSALECALQEMHLIVSVTLQGDLLPSSVFTAKNLRFLEEIRLQGRVDWPRGALNARMLRPNLRQTAVDSTEPMPPHIIEELQW</sequence>
<name>A0ACD5ZNU1_AVESA</name>